<dbReference type="Proteomes" id="UP001163321">
    <property type="component" value="Chromosome 7"/>
</dbReference>
<comment type="caution">
    <text evidence="1">The sequence shown here is derived from an EMBL/GenBank/DDBJ whole genome shotgun (WGS) entry which is preliminary data.</text>
</comment>
<evidence type="ECO:0000313" key="2">
    <source>
        <dbReference type="Proteomes" id="UP001163321"/>
    </source>
</evidence>
<evidence type="ECO:0000313" key="1">
    <source>
        <dbReference type="EMBL" id="KAI9909582.1"/>
    </source>
</evidence>
<proteinExistence type="predicted"/>
<dbReference type="EMBL" id="CM047586">
    <property type="protein sequence ID" value="KAI9909582.1"/>
    <property type="molecule type" value="Genomic_DNA"/>
</dbReference>
<gene>
    <name evidence="1" type="ORF">PsorP6_015169</name>
</gene>
<reference evidence="1 2" key="1">
    <citation type="journal article" date="2022" name="bioRxiv">
        <title>The genome of the oomycete Peronosclerospora sorghi, a cosmopolitan pathogen of maize and sorghum, is inflated with dispersed pseudogenes.</title>
        <authorList>
            <person name="Fletcher K."/>
            <person name="Martin F."/>
            <person name="Isakeit T."/>
            <person name="Cavanaugh K."/>
            <person name="Magill C."/>
            <person name="Michelmore R."/>
        </authorList>
    </citation>
    <scope>NUCLEOTIDE SEQUENCE [LARGE SCALE GENOMIC DNA]</scope>
    <source>
        <strain evidence="1">P6</strain>
    </source>
</reference>
<protein>
    <submittedName>
        <fullName evidence="1">Uncharacterized protein</fullName>
    </submittedName>
</protein>
<organism evidence="1 2">
    <name type="scientific">Peronosclerospora sorghi</name>
    <dbReference type="NCBI Taxonomy" id="230839"/>
    <lineage>
        <taxon>Eukaryota</taxon>
        <taxon>Sar</taxon>
        <taxon>Stramenopiles</taxon>
        <taxon>Oomycota</taxon>
        <taxon>Peronosporomycetes</taxon>
        <taxon>Peronosporales</taxon>
        <taxon>Peronosporaceae</taxon>
        <taxon>Peronosclerospora</taxon>
    </lineage>
</organism>
<accession>A0ACC0VTR2</accession>
<keyword evidence="2" id="KW-1185">Reference proteome</keyword>
<name>A0ACC0VTR2_9STRA</name>
<sequence>MNTSSFSEDGKSIRDLVGKSHGIVDERATFDVRAHQIARETDGLDHADRVAHVQDTREWIDPQGRVRGKIVGKCEQ</sequence>